<dbReference type="AlphaFoldDB" id="A0AAD8VJP2"/>
<comment type="caution">
    <text evidence="3">The sequence shown here is derived from an EMBL/GenBank/DDBJ whole genome shotgun (WGS) entry which is preliminary data.</text>
</comment>
<dbReference type="EMBL" id="JAUUTY010000007">
    <property type="protein sequence ID" value="KAK1607701.1"/>
    <property type="molecule type" value="Genomic_DNA"/>
</dbReference>
<feature type="region of interest" description="Disordered" evidence="1">
    <location>
        <begin position="1"/>
        <end position="36"/>
    </location>
</feature>
<dbReference type="Pfam" id="PF14214">
    <property type="entry name" value="Helitron_like_N"/>
    <property type="match status" value="1"/>
</dbReference>
<dbReference type="PANTHER" id="PTHR45786:SF74">
    <property type="entry name" value="ATP-DEPENDENT DNA HELICASE"/>
    <property type="match status" value="1"/>
</dbReference>
<accession>A0AAD8VJP2</accession>
<dbReference type="Proteomes" id="UP001231189">
    <property type="component" value="Unassembled WGS sequence"/>
</dbReference>
<organism evidence="3 4">
    <name type="scientific">Lolium multiflorum</name>
    <name type="common">Italian ryegrass</name>
    <name type="synonym">Lolium perenne subsp. multiflorum</name>
    <dbReference type="NCBI Taxonomy" id="4521"/>
    <lineage>
        <taxon>Eukaryota</taxon>
        <taxon>Viridiplantae</taxon>
        <taxon>Streptophyta</taxon>
        <taxon>Embryophyta</taxon>
        <taxon>Tracheophyta</taxon>
        <taxon>Spermatophyta</taxon>
        <taxon>Magnoliopsida</taxon>
        <taxon>Liliopsida</taxon>
        <taxon>Poales</taxon>
        <taxon>Poaceae</taxon>
        <taxon>BOP clade</taxon>
        <taxon>Pooideae</taxon>
        <taxon>Poodae</taxon>
        <taxon>Poeae</taxon>
        <taxon>Poeae Chloroplast Group 2 (Poeae type)</taxon>
        <taxon>Loliodinae</taxon>
        <taxon>Loliinae</taxon>
        <taxon>Lolium</taxon>
    </lineage>
</organism>
<evidence type="ECO:0000313" key="4">
    <source>
        <dbReference type="Proteomes" id="UP001231189"/>
    </source>
</evidence>
<proteinExistence type="predicted"/>
<gene>
    <name evidence="3" type="ORF">QYE76_031374</name>
</gene>
<dbReference type="InterPro" id="IPR025476">
    <property type="entry name" value="Helitron_helicase-like"/>
</dbReference>
<evidence type="ECO:0000313" key="3">
    <source>
        <dbReference type="EMBL" id="KAK1607701.1"/>
    </source>
</evidence>
<feature type="compositionally biased region" description="Polar residues" evidence="1">
    <location>
        <begin position="1"/>
        <end position="11"/>
    </location>
</feature>
<name>A0AAD8VJP2_LOLMU</name>
<feature type="domain" description="Helitron helicase-like" evidence="2">
    <location>
        <begin position="325"/>
        <end position="464"/>
    </location>
</feature>
<keyword evidence="4" id="KW-1185">Reference proteome</keyword>
<reference evidence="3" key="1">
    <citation type="submission" date="2023-07" db="EMBL/GenBank/DDBJ databases">
        <title>A chromosome-level genome assembly of Lolium multiflorum.</title>
        <authorList>
            <person name="Chen Y."/>
            <person name="Copetti D."/>
            <person name="Kolliker R."/>
            <person name="Studer B."/>
        </authorList>
    </citation>
    <scope>NUCLEOTIDE SEQUENCE</scope>
    <source>
        <strain evidence="3">02402/16</strain>
        <tissue evidence="3">Leaf</tissue>
    </source>
</reference>
<dbReference type="PANTHER" id="PTHR45786">
    <property type="entry name" value="DNA BINDING PROTEIN-LIKE"/>
    <property type="match status" value="1"/>
</dbReference>
<sequence length="557" mass="61002">MENYSLLMSSSGDEDGGGDGGGADGEAFRGTSPSGGAEQRLLSPDLGFAMAAARKVSTGCSFGGIFFGCSFGWRGRLGRLVDLLRVFVRLARLARPAGFPQGSGVKVDDSINTGRGPYVFRINGLPSHRIGSLVPAPNKSPKFAQLYIYDTDNEIDYRMAVFDGEGGSGVQGGSGAAPDRDIVVSLTSMLDSCNALVRQFRMIRVSRERVELAGAPFRLRIVGSSSDDPRVYIPPTAPELAALIVGDLDADRCKFDIVVELEDGRLKQISPLHPALMSLQYPLLFPYGDKGFYLGISYMGPEDASAGAGQKLVYWNTMLTDVVIGRDKLRSETYQGITDVVGQGSASGRSVGVKVVLSSGFVGSKRYMAQNYQDEMAICRSYGAPDLFVTFTCNPKWDEVADALRFEPGQKPADRPDIVSRVFKMKLDQLYGEVKNGTTFGKTRAVLYTVEFQKRGLPHAHILVWLDRWVCLMLTYWFGWIVSSGLMRLLERLQHSLSMAVVKDGHVLDNRWVVPHNVALLKRVLRTFNGTWVLPIVPFVRLAELEGCLVMILGGHK</sequence>
<protein>
    <recommendedName>
        <fullName evidence="2">Helitron helicase-like domain-containing protein</fullName>
    </recommendedName>
</protein>
<evidence type="ECO:0000256" key="1">
    <source>
        <dbReference type="SAM" id="MobiDB-lite"/>
    </source>
</evidence>
<evidence type="ECO:0000259" key="2">
    <source>
        <dbReference type="Pfam" id="PF14214"/>
    </source>
</evidence>